<sequence length="129" mass="14368">MKYYCRHSGCQHLVSIMFVEHCPDSHSATGTLPSLPGFAGSHHGRWPVRPVCANIQAVGGQRYLGRSCVHCVREAMDDVLVELKAWERGAQGLIFASRLMLARRVARQDRWRDRGAESKGCMPEMDAGS</sequence>
<dbReference type="EMBL" id="LGSR01000020">
    <property type="protein sequence ID" value="KOS18493.1"/>
    <property type="molecule type" value="Genomic_DNA"/>
</dbReference>
<gene>
    <name evidence="1" type="ORF">ESCO_000907</name>
</gene>
<name>A0A0M9VT76_ESCWE</name>
<dbReference type="Proteomes" id="UP000053831">
    <property type="component" value="Unassembled WGS sequence"/>
</dbReference>
<reference evidence="1 2" key="1">
    <citation type="submission" date="2015-07" db="EMBL/GenBank/DDBJ databases">
        <title>The genome of the fungus Escovopsis weberi, a specialized disease agent of ant agriculture.</title>
        <authorList>
            <person name="de Man T.J."/>
            <person name="Stajich J.E."/>
            <person name="Kubicek C.P."/>
            <person name="Chenthamara K."/>
            <person name="Atanasova L."/>
            <person name="Druzhinina I.S."/>
            <person name="Birnbaum S."/>
            <person name="Barribeau S.M."/>
            <person name="Teiling C."/>
            <person name="Suen G."/>
            <person name="Currie C."/>
            <person name="Gerardo N.M."/>
        </authorList>
    </citation>
    <scope>NUCLEOTIDE SEQUENCE [LARGE SCALE GENOMIC DNA]</scope>
</reference>
<organism evidence="1 2">
    <name type="scientific">Escovopsis weberi</name>
    <dbReference type="NCBI Taxonomy" id="150374"/>
    <lineage>
        <taxon>Eukaryota</taxon>
        <taxon>Fungi</taxon>
        <taxon>Dikarya</taxon>
        <taxon>Ascomycota</taxon>
        <taxon>Pezizomycotina</taxon>
        <taxon>Sordariomycetes</taxon>
        <taxon>Hypocreomycetidae</taxon>
        <taxon>Hypocreales</taxon>
        <taxon>Hypocreaceae</taxon>
        <taxon>Escovopsis</taxon>
    </lineage>
</organism>
<evidence type="ECO:0000313" key="2">
    <source>
        <dbReference type="Proteomes" id="UP000053831"/>
    </source>
</evidence>
<evidence type="ECO:0000313" key="1">
    <source>
        <dbReference type="EMBL" id="KOS18493.1"/>
    </source>
</evidence>
<protein>
    <submittedName>
        <fullName evidence="1">Uncharacterized protein</fullName>
    </submittedName>
</protein>
<accession>A0A0M9VT76</accession>
<dbReference type="AlphaFoldDB" id="A0A0M9VT76"/>
<comment type="caution">
    <text evidence="1">The sequence shown here is derived from an EMBL/GenBank/DDBJ whole genome shotgun (WGS) entry which is preliminary data.</text>
</comment>
<proteinExistence type="predicted"/>
<keyword evidence="2" id="KW-1185">Reference proteome</keyword>